<feature type="transmembrane region" description="Helical" evidence="12">
    <location>
        <begin position="406"/>
        <end position="430"/>
    </location>
</feature>
<feature type="transmembrane region" description="Helical" evidence="12">
    <location>
        <begin position="139"/>
        <end position="160"/>
    </location>
</feature>
<evidence type="ECO:0000256" key="10">
    <source>
        <dbReference type="ARBA" id="ARBA00035093"/>
    </source>
</evidence>
<comment type="function">
    <text evidence="12">Choline transporter.</text>
</comment>
<dbReference type="PANTHER" id="PTHR12385">
    <property type="entry name" value="CHOLINE TRANSPORTER-LIKE (SLC FAMILY 44)"/>
    <property type="match status" value="1"/>
</dbReference>
<dbReference type="Proteomes" id="UP000504623">
    <property type="component" value="Unplaced"/>
</dbReference>
<gene>
    <name evidence="14" type="primary">SLC44A5</name>
</gene>
<sequence length="616" mass="70312">MMINLQCPTTQICVSKCPERFVTYVEMQIKSQSNLSHWAYYRRFCKSSSVKPQKSLTEILLDEECPTAIFPSKPFFQRCFPDFSTFNGTLTVGNKTTFEDGSGKTRNVMELKAAANGINRLLKARSVGTQVFEDYSTSWFWILIGLIIAMLLSWIFLILLRHTAGFLFWIFMLGVLGIVGYGIWHCYREYHRLQGQPTSELTIYDVGIQTDVSIYFELKQTWFTFMIILCIIEAIITIMLIFLRNRIQLAIALLKEGSKAVGYIPSTLIYPFSTFILISICISYWAVTAVFLATSGTPVYKVMTPGGQCIHENRTCDPEIFNTTDIYKTCPGAKCNFAFYGGKSLYHKYITVFQIYNLFAFLWLINFVLALGQCTLAGAFAAYYWATKKPDDIPPFPLLTAFGRAIRYHTGSLAFGSLILASVQMFRIVLEYMDRRIKHAQSKFSKFLQCCLKCCFWCLEGVVKFLNKNAYIMIAIYGKNFCKSAKDAFNLLMRNVVRVTIMDKVTEFVLILGKILVAGTIGILAFLLFTQRIPMIVKGPTSLNYYWVPMLTVIFGSFIIAHGFFSVYAMCIDTLFVCFCEDLERNDGSTEKPYFISPSLHGILIKKQLVPREQKK</sequence>
<keyword evidence="6 12" id="KW-0812">Transmembrane</keyword>
<keyword evidence="3" id="KW-0813">Transport</keyword>
<dbReference type="GO" id="GO:0005886">
    <property type="term" value="C:plasma membrane"/>
    <property type="evidence" value="ECO:0007669"/>
    <property type="project" value="UniProtKB-SubCell"/>
</dbReference>
<dbReference type="GO" id="GO:0015101">
    <property type="term" value="F:organic cation transmembrane transporter activity"/>
    <property type="evidence" value="ECO:0007669"/>
    <property type="project" value="UniProtKB-ARBA"/>
</dbReference>
<feature type="transmembrane region" description="Helical" evidence="12">
    <location>
        <begin position="545"/>
        <end position="565"/>
    </location>
</feature>
<dbReference type="GeneID" id="102814857"/>
<evidence type="ECO:0000256" key="11">
    <source>
        <dbReference type="ARBA" id="ARBA00037726"/>
    </source>
</evidence>
<evidence type="ECO:0000256" key="7">
    <source>
        <dbReference type="ARBA" id="ARBA00022989"/>
    </source>
</evidence>
<dbReference type="PANTHER" id="PTHR12385:SF42">
    <property type="entry name" value="CHOLINE TRANSPORTER-LIKE PROTEIN 5"/>
    <property type="match status" value="1"/>
</dbReference>
<evidence type="ECO:0000256" key="8">
    <source>
        <dbReference type="ARBA" id="ARBA00023136"/>
    </source>
</evidence>
<reference evidence="14" key="1">
    <citation type="submission" date="2025-08" db="UniProtKB">
        <authorList>
            <consortium name="RefSeq"/>
        </authorList>
    </citation>
    <scope>IDENTIFICATION</scope>
    <source>
        <tissue evidence="14">Spleen</tissue>
    </source>
</reference>
<keyword evidence="8 12" id="KW-0472">Membrane</keyword>
<name>A0A9B0WG76_CHRAS</name>
<evidence type="ECO:0000256" key="6">
    <source>
        <dbReference type="ARBA" id="ARBA00022692"/>
    </source>
</evidence>
<keyword evidence="5" id="KW-1003">Cell membrane</keyword>
<keyword evidence="4" id="KW-0050">Antiport</keyword>
<evidence type="ECO:0000256" key="5">
    <source>
        <dbReference type="ARBA" id="ARBA00022475"/>
    </source>
</evidence>
<keyword evidence="9" id="KW-0325">Glycoprotein</keyword>
<proteinExistence type="inferred from homology"/>
<dbReference type="CTD" id="204962"/>
<evidence type="ECO:0000256" key="4">
    <source>
        <dbReference type="ARBA" id="ARBA00022449"/>
    </source>
</evidence>
<comment type="subcellular location">
    <subcellularLocation>
        <location evidence="1 12">Cell membrane</location>
        <topology evidence="1 12">Multi-pass membrane protein</topology>
    </subcellularLocation>
</comment>
<dbReference type="InterPro" id="IPR007603">
    <property type="entry name" value="Choline_transptr-like"/>
</dbReference>
<keyword evidence="7 12" id="KW-1133">Transmembrane helix</keyword>
<evidence type="ECO:0000313" key="13">
    <source>
        <dbReference type="Proteomes" id="UP000504623"/>
    </source>
</evidence>
<feature type="transmembrane region" description="Helical" evidence="12">
    <location>
        <begin position="358"/>
        <end position="386"/>
    </location>
</feature>
<keyword evidence="13" id="KW-1185">Reference proteome</keyword>
<evidence type="ECO:0000313" key="14">
    <source>
        <dbReference type="RefSeq" id="XP_006831092.1"/>
    </source>
</evidence>
<evidence type="ECO:0000256" key="12">
    <source>
        <dbReference type="RuleBase" id="RU368066"/>
    </source>
</evidence>
<dbReference type="Pfam" id="PF04515">
    <property type="entry name" value="Choline_transpo"/>
    <property type="match status" value="1"/>
</dbReference>
<feature type="transmembrane region" description="Helical" evidence="12">
    <location>
        <begin position="268"/>
        <end position="293"/>
    </location>
</feature>
<evidence type="ECO:0000256" key="3">
    <source>
        <dbReference type="ARBA" id="ARBA00022448"/>
    </source>
</evidence>
<dbReference type="RefSeq" id="XP_006831092.1">
    <property type="nucleotide sequence ID" value="XM_006831029.1"/>
</dbReference>
<protein>
    <recommendedName>
        <fullName evidence="12">Choline transporter-like protein</fullName>
    </recommendedName>
</protein>
<dbReference type="GO" id="GO:0015297">
    <property type="term" value="F:antiporter activity"/>
    <property type="evidence" value="ECO:0007669"/>
    <property type="project" value="UniProtKB-KW"/>
</dbReference>
<dbReference type="AlphaFoldDB" id="A0A9B0WG76"/>
<feature type="transmembrane region" description="Helical" evidence="12">
    <location>
        <begin position="222"/>
        <end position="243"/>
    </location>
</feature>
<accession>A0A9B0WG76</accession>
<organism evidence="13 14">
    <name type="scientific">Chrysochloris asiatica</name>
    <name type="common">Cape golden mole</name>
    <dbReference type="NCBI Taxonomy" id="185453"/>
    <lineage>
        <taxon>Eukaryota</taxon>
        <taxon>Metazoa</taxon>
        <taxon>Chordata</taxon>
        <taxon>Craniata</taxon>
        <taxon>Vertebrata</taxon>
        <taxon>Euteleostomi</taxon>
        <taxon>Mammalia</taxon>
        <taxon>Eutheria</taxon>
        <taxon>Afrotheria</taxon>
        <taxon>Chrysochloridae</taxon>
        <taxon>Chrysochlorinae</taxon>
        <taxon>Chrysochloris</taxon>
    </lineage>
</organism>
<evidence type="ECO:0000256" key="1">
    <source>
        <dbReference type="ARBA" id="ARBA00004651"/>
    </source>
</evidence>
<feature type="transmembrane region" description="Helical" evidence="12">
    <location>
        <begin position="508"/>
        <end position="529"/>
    </location>
</feature>
<feature type="transmembrane region" description="Helical" evidence="12">
    <location>
        <begin position="166"/>
        <end position="184"/>
    </location>
</feature>
<comment type="function">
    <text evidence="11">Choline/H+ antiporter.</text>
</comment>
<comment type="catalytic activity">
    <reaction evidence="10">
        <text>choline(out) + n H(+)(in) = choline(in) + n H(+)(out)</text>
        <dbReference type="Rhea" id="RHEA:75463"/>
        <dbReference type="ChEBI" id="CHEBI:15354"/>
        <dbReference type="ChEBI" id="CHEBI:15378"/>
    </reaction>
</comment>
<evidence type="ECO:0000256" key="2">
    <source>
        <dbReference type="ARBA" id="ARBA00007168"/>
    </source>
</evidence>
<evidence type="ECO:0000256" key="9">
    <source>
        <dbReference type="ARBA" id="ARBA00023180"/>
    </source>
</evidence>
<comment type="similarity">
    <text evidence="2 12">Belongs to the CTL (choline transporter-like) family.</text>
</comment>
<dbReference type="OrthoDB" id="420519at2759"/>